<feature type="domain" description="YtkA-like" evidence="1">
    <location>
        <begin position="34"/>
        <end position="130"/>
    </location>
</feature>
<evidence type="ECO:0000313" key="3">
    <source>
        <dbReference type="Proteomes" id="UP000526125"/>
    </source>
</evidence>
<name>A0A7Y6BUW1_9BACL</name>
<dbReference type="InterPro" id="IPR013783">
    <property type="entry name" value="Ig-like_fold"/>
</dbReference>
<dbReference type="Gene3D" id="2.60.40.10">
    <property type="entry name" value="Immunoglobulins"/>
    <property type="match status" value="1"/>
</dbReference>
<organism evidence="2 3">
    <name type="scientific">Paenibacillus xylanilyticus</name>
    <dbReference type="NCBI Taxonomy" id="248903"/>
    <lineage>
        <taxon>Bacteria</taxon>
        <taxon>Bacillati</taxon>
        <taxon>Bacillota</taxon>
        <taxon>Bacilli</taxon>
        <taxon>Bacillales</taxon>
        <taxon>Paenibacillaceae</taxon>
        <taxon>Paenibacillus</taxon>
    </lineage>
</organism>
<dbReference type="AlphaFoldDB" id="A0A7Y6BUW1"/>
<accession>A0A7Y6BUW1</accession>
<dbReference type="RefSeq" id="WP_175395263.1">
    <property type="nucleotide sequence ID" value="NZ_JABMCB010000170.1"/>
</dbReference>
<sequence length="154" mass="16654">MSGQVRWFMPVIILLLTMVGCSNEEQSQGTEPLEMIKVQLMVPDEVSIKEDVALQMKLTQGDRPVDDADHVQFQVWNEENEPAAPAADKGMMSPEDLEAQGAITAASAGDGIYEANYTFEEAGVYVVQVHVTAGSMHAMPRTKVTVVSGEAAAQ</sequence>
<dbReference type="Proteomes" id="UP000526125">
    <property type="component" value="Unassembled WGS sequence"/>
</dbReference>
<reference evidence="2 3" key="1">
    <citation type="submission" date="2020-05" db="EMBL/GenBank/DDBJ databases">
        <title>Genome Sequencing of Type Strains.</title>
        <authorList>
            <person name="Lemaire J.F."/>
            <person name="Inderbitzin P."/>
            <person name="Gregorio O.A."/>
            <person name="Collins S.B."/>
            <person name="Wespe N."/>
            <person name="Knight-Connoni V."/>
        </authorList>
    </citation>
    <scope>NUCLEOTIDE SEQUENCE [LARGE SCALE GENOMIC DNA]</scope>
    <source>
        <strain evidence="2 3">LMG 21957</strain>
    </source>
</reference>
<dbReference type="Pfam" id="PF13115">
    <property type="entry name" value="YtkA"/>
    <property type="match status" value="1"/>
</dbReference>
<dbReference type="EMBL" id="JABMCB010000170">
    <property type="protein sequence ID" value="NUU75447.1"/>
    <property type="molecule type" value="Genomic_DNA"/>
</dbReference>
<gene>
    <name evidence="2" type="ORF">HP552_09415</name>
</gene>
<protein>
    <submittedName>
        <fullName evidence="2">FixH family protein</fullName>
    </submittedName>
</protein>
<keyword evidence="3" id="KW-1185">Reference proteome</keyword>
<dbReference type="PROSITE" id="PS51257">
    <property type="entry name" value="PROKAR_LIPOPROTEIN"/>
    <property type="match status" value="1"/>
</dbReference>
<dbReference type="NCBIfam" id="NF041940">
    <property type="entry name" value="choice_anch_X"/>
    <property type="match status" value="1"/>
</dbReference>
<evidence type="ECO:0000313" key="2">
    <source>
        <dbReference type="EMBL" id="NUU75447.1"/>
    </source>
</evidence>
<proteinExistence type="predicted"/>
<evidence type="ECO:0000259" key="1">
    <source>
        <dbReference type="Pfam" id="PF13115"/>
    </source>
</evidence>
<dbReference type="InterPro" id="IPR032693">
    <property type="entry name" value="YtkA-like_dom"/>
</dbReference>
<comment type="caution">
    <text evidence="2">The sequence shown here is derived from an EMBL/GenBank/DDBJ whole genome shotgun (WGS) entry which is preliminary data.</text>
</comment>